<dbReference type="InterPro" id="IPR029062">
    <property type="entry name" value="Class_I_gatase-like"/>
</dbReference>
<gene>
    <name evidence="1" type="ORF">FRC96_08895</name>
</gene>
<evidence type="ECO:0000313" key="1">
    <source>
        <dbReference type="EMBL" id="TXD36828.1"/>
    </source>
</evidence>
<evidence type="ECO:0000313" key="2">
    <source>
        <dbReference type="Proteomes" id="UP000321046"/>
    </source>
</evidence>
<dbReference type="Proteomes" id="UP000321046">
    <property type="component" value="Unassembled WGS sequence"/>
</dbReference>
<proteinExistence type="predicted"/>
<dbReference type="RefSeq" id="WP_146974143.1">
    <property type="nucleotide sequence ID" value="NZ_VOSL01000043.1"/>
</dbReference>
<dbReference type="AlphaFoldDB" id="A0A5C6X4P4"/>
<dbReference type="OrthoDB" id="505641at2"/>
<organism evidence="1 2">
    <name type="scientific">Lujinxingia vulgaris</name>
    <dbReference type="NCBI Taxonomy" id="2600176"/>
    <lineage>
        <taxon>Bacteria</taxon>
        <taxon>Deltaproteobacteria</taxon>
        <taxon>Bradymonadales</taxon>
        <taxon>Lujinxingiaceae</taxon>
        <taxon>Lujinxingia</taxon>
    </lineage>
</organism>
<comment type="caution">
    <text evidence="1">The sequence shown here is derived from an EMBL/GenBank/DDBJ whole genome shotgun (WGS) entry which is preliminary data.</text>
</comment>
<accession>A0A5C6X4P4</accession>
<dbReference type="EMBL" id="VOSL01000043">
    <property type="protein sequence ID" value="TXD36828.1"/>
    <property type="molecule type" value="Genomic_DNA"/>
</dbReference>
<reference evidence="1 2" key="1">
    <citation type="submission" date="2019-08" db="EMBL/GenBank/DDBJ databases">
        <title>Bradymonadales sp. TMQ2.</title>
        <authorList>
            <person name="Liang Q."/>
        </authorList>
    </citation>
    <scope>NUCLEOTIDE SEQUENCE [LARGE SCALE GENOMIC DNA]</scope>
    <source>
        <strain evidence="1 2">TMQ2</strain>
    </source>
</reference>
<name>A0A5C6X4P4_9DELT</name>
<sequence length="640" mass="69716">MPYRLALWSLVALIAAVVLLQRNPVAVDAELIASEGVEITREARADVLVVLDYDAIRQSGPAFSQRDFSAAWINLVEQEFGPVAIATPQTLAASMLDEARVIILTSSVSSDLPPSTLDAVRRRAREGNLVVVERPDGQLREMFSANGRAGLRRAQRITHAEGLDEPYLTQLRQSPVVTEFVGSTSPREGAQTLLSIDGAPVIYALPVGRGHVVTVDFDFGEQLVALQQGRPDEQYRVRPANAQRAPGTADLVADPALLGSDVPYADLLERYIAHGVITRFAPVPAFWAFPGDAQGAVVFLHEDARLGDGGAWMLEYENSRRASSTLLTTVDAGLSKVGAEAIHARGGEVGLLWRFPHPATATYAPDGFGAFQPFERPLSIEEQLDQLRDVLPVNYVRTARSIDGTWSEDWSAPLAALAESNIRLDTSYTVPGQSGYAFGSGLPFLAMSDEGVPLGLRELPIVVPPDRLEGPEFDALLEASAAGHHQVVSVLSDPAAFADYPNVDDFEAWLAKFESVETHGHVVMNALRLDAFQRSRRAGSIRSRIIEETELPAHTRESADRPRHGTIMRLSVEAKERNMSVVVPARIGDHAFIGARSGTRRVGGELMSSEVETLETSLIGLELRQVPLSQGFNTFEFYYD</sequence>
<protein>
    <submittedName>
        <fullName evidence="1">Uncharacterized protein</fullName>
    </submittedName>
</protein>
<dbReference type="SUPFAM" id="SSF52317">
    <property type="entry name" value="Class I glutamine amidotransferase-like"/>
    <property type="match status" value="1"/>
</dbReference>